<organism evidence="4 5">
    <name type="scientific">Kitasatospora atroaurantiaca</name>
    <dbReference type="NCBI Taxonomy" id="285545"/>
    <lineage>
        <taxon>Bacteria</taxon>
        <taxon>Bacillati</taxon>
        <taxon>Actinomycetota</taxon>
        <taxon>Actinomycetes</taxon>
        <taxon>Kitasatosporales</taxon>
        <taxon>Streptomycetaceae</taxon>
        <taxon>Kitasatospora</taxon>
    </lineage>
</organism>
<comment type="caution">
    <text evidence="4">The sequence shown here is derived from an EMBL/GenBank/DDBJ whole genome shotgun (WGS) entry which is preliminary data.</text>
</comment>
<reference evidence="4 5" key="1">
    <citation type="submission" date="2019-06" db="EMBL/GenBank/DDBJ databases">
        <title>Sequencing the genomes of 1000 actinobacteria strains.</title>
        <authorList>
            <person name="Klenk H.-P."/>
        </authorList>
    </citation>
    <scope>NUCLEOTIDE SEQUENCE [LARGE SCALE GENOMIC DNA]</scope>
    <source>
        <strain evidence="4 5">DSM 41649</strain>
    </source>
</reference>
<evidence type="ECO:0000259" key="3">
    <source>
        <dbReference type="PROSITE" id="PS51186"/>
    </source>
</evidence>
<dbReference type="Pfam" id="PF13673">
    <property type="entry name" value="Acetyltransf_10"/>
    <property type="match status" value="1"/>
</dbReference>
<dbReference type="AlphaFoldDB" id="A0A561ELT8"/>
<evidence type="ECO:0000256" key="2">
    <source>
        <dbReference type="ARBA" id="ARBA00023315"/>
    </source>
</evidence>
<evidence type="ECO:0000313" key="5">
    <source>
        <dbReference type="Proteomes" id="UP000318416"/>
    </source>
</evidence>
<dbReference type="RefSeq" id="WP_145788830.1">
    <property type="nucleotide sequence ID" value="NZ_BAAABR010000002.1"/>
</dbReference>
<evidence type="ECO:0000313" key="4">
    <source>
        <dbReference type="EMBL" id="TWE16584.1"/>
    </source>
</evidence>
<dbReference type="CDD" id="cd04301">
    <property type="entry name" value="NAT_SF"/>
    <property type="match status" value="1"/>
</dbReference>
<dbReference type="Gene3D" id="3.40.630.30">
    <property type="match status" value="1"/>
</dbReference>
<dbReference type="Proteomes" id="UP000318416">
    <property type="component" value="Unassembled WGS sequence"/>
</dbReference>
<dbReference type="InterPro" id="IPR000182">
    <property type="entry name" value="GNAT_dom"/>
</dbReference>
<dbReference type="OrthoDB" id="9796171at2"/>
<dbReference type="SUPFAM" id="SSF55729">
    <property type="entry name" value="Acyl-CoA N-acyltransferases (Nat)"/>
    <property type="match status" value="1"/>
</dbReference>
<keyword evidence="2 4" id="KW-0012">Acyltransferase</keyword>
<dbReference type="GO" id="GO:0016747">
    <property type="term" value="F:acyltransferase activity, transferring groups other than amino-acyl groups"/>
    <property type="evidence" value="ECO:0007669"/>
    <property type="project" value="InterPro"/>
</dbReference>
<dbReference type="PANTHER" id="PTHR43877:SF2">
    <property type="entry name" value="AMINOALKYLPHOSPHONATE N-ACETYLTRANSFERASE-RELATED"/>
    <property type="match status" value="1"/>
</dbReference>
<feature type="domain" description="N-acetyltransferase" evidence="3">
    <location>
        <begin position="1"/>
        <end position="149"/>
    </location>
</feature>
<proteinExistence type="predicted"/>
<gene>
    <name evidence="4" type="ORF">FB465_1567</name>
</gene>
<keyword evidence="1 4" id="KW-0808">Transferase</keyword>
<dbReference type="PANTHER" id="PTHR43877">
    <property type="entry name" value="AMINOALKYLPHOSPHONATE N-ACETYLTRANSFERASE-RELATED-RELATED"/>
    <property type="match status" value="1"/>
</dbReference>
<evidence type="ECO:0000256" key="1">
    <source>
        <dbReference type="ARBA" id="ARBA00022679"/>
    </source>
</evidence>
<protein>
    <submittedName>
        <fullName evidence="4">Putative GNAT family N-acyltransferase</fullName>
    </submittedName>
</protein>
<accession>A0A561ELT8</accession>
<name>A0A561ELT8_9ACTN</name>
<dbReference type="EMBL" id="VIVR01000001">
    <property type="protein sequence ID" value="TWE16584.1"/>
    <property type="molecule type" value="Genomic_DNA"/>
</dbReference>
<dbReference type="PROSITE" id="PS51186">
    <property type="entry name" value="GNAT"/>
    <property type="match status" value="1"/>
</dbReference>
<dbReference type="InterPro" id="IPR016181">
    <property type="entry name" value="Acyl_CoA_acyltransferase"/>
</dbReference>
<dbReference type="InterPro" id="IPR050832">
    <property type="entry name" value="Bact_Acetyltransf"/>
</dbReference>
<sequence>MIRVAVGEADLALVHGIRREVFVVEQNVPEELEYDELDATSLHVLALAEDGTPLGTGRLIHGDEALKLTGVEGRVLLGRLAVVRAARGTGLGADLVRAIEQAGREHGGRELELHAQVQALGFYERLGYEAEGPVYDDAGIPHRTMTRVL</sequence>
<keyword evidence="5" id="KW-1185">Reference proteome</keyword>